<dbReference type="Proteomes" id="UP000191171">
    <property type="component" value="Unassembled WGS sequence"/>
</dbReference>
<sequence>MTKSHNFCHNLFCRVNGVQKPVSRYEVKFKQKCEKLFSQNFSSYSKLSGFFTTSFLFCHEHIIIRVHYFFSNRQVYVVLFV</sequence>
<proteinExistence type="predicted"/>
<organism evidence="1 2">
    <name type="scientific">Enterococcus faecium</name>
    <name type="common">Streptococcus faecium</name>
    <dbReference type="NCBI Taxonomy" id="1352"/>
    <lineage>
        <taxon>Bacteria</taxon>
        <taxon>Bacillati</taxon>
        <taxon>Bacillota</taxon>
        <taxon>Bacilli</taxon>
        <taxon>Lactobacillales</taxon>
        <taxon>Enterococcaceae</taxon>
        <taxon>Enterococcus</taxon>
    </lineage>
</organism>
<comment type="caution">
    <text evidence="1">The sequence shown here is derived from an EMBL/GenBank/DDBJ whole genome shotgun (WGS) entry which is preliminary data.</text>
</comment>
<evidence type="ECO:0000313" key="2">
    <source>
        <dbReference type="Proteomes" id="UP000191171"/>
    </source>
</evidence>
<name>A0A1S8K3P1_ENTFC</name>
<evidence type="ECO:0000313" key="1">
    <source>
        <dbReference type="EMBL" id="OOL82179.1"/>
    </source>
</evidence>
<reference evidence="1 2" key="1">
    <citation type="submission" date="2017-02" db="EMBL/GenBank/DDBJ databases">
        <title>Clonality and virulence of isolates of VRE in Hematopoietic Stem Cell Transplanted (HSCT) patients.</title>
        <authorList>
            <person name="Marchi A.P."/>
            <person name="Martins R.C."/>
            <person name="Marie S.K."/>
            <person name="Levin A.S."/>
            <person name="Costa S.F."/>
        </authorList>
    </citation>
    <scope>NUCLEOTIDE SEQUENCE [LARGE SCALE GENOMIC DNA]</scope>
    <source>
        <strain evidence="1 2">LIM1759</strain>
    </source>
</reference>
<dbReference type="AlphaFoldDB" id="A0A1S8K3P1"/>
<gene>
    <name evidence="1" type="ORF">B1P95_10675</name>
</gene>
<accession>A0A1S8K3P1</accession>
<protein>
    <submittedName>
        <fullName evidence="1">Uncharacterized protein</fullName>
    </submittedName>
</protein>
<dbReference type="EMBL" id="MVGJ01000060">
    <property type="protein sequence ID" value="OOL82179.1"/>
    <property type="molecule type" value="Genomic_DNA"/>
</dbReference>